<keyword evidence="1" id="KW-0430">Lectin</keyword>
<dbReference type="InterPro" id="IPR016187">
    <property type="entry name" value="CTDL_fold"/>
</dbReference>
<evidence type="ECO:0000259" key="2">
    <source>
        <dbReference type="PROSITE" id="PS50041"/>
    </source>
</evidence>
<keyword evidence="4" id="KW-1185">Reference proteome</keyword>
<reference evidence="3 4" key="1">
    <citation type="submission" date="2023-05" db="EMBL/GenBank/DDBJ databases">
        <title>B98-5 Cell Line De Novo Hybrid Assembly: An Optical Mapping Approach.</title>
        <authorList>
            <person name="Kananen K."/>
            <person name="Auerbach J.A."/>
            <person name="Kautto E."/>
            <person name="Blachly J.S."/>
        </authorList>
    </citation>
    <scope>NUCLEOTIDE SEQUENCE [LARGE SCALE GENOMIC DNA]</scope>
    <source>
        <strain evidence="3">B95-8</strain>
        <tissue evidence="3">Cell line</tissue>
    </source>
</reference>
<keyword evidence="3" id="KW-0675">Receptor</keyword>
<comment type="caution">
    <text evidence="3">The sequence shown here is derived from an EMBL/GenBank/DDBJ whole genome shotgun (WGS) entry which is preliminary data.</text>
</comment>
<organism evidence="3 4">
    <name type="scientific">Saguinus oedipus</name>
    <name type="common">Cotton-top tamarin</name>
    <name type="synonym">Oedipomidas oedipus</name>
    <dbReference type="NCBI Taxonomy" id="9490"/>
    <lineage>
        <taxon>Eukaryota</taxon>
        <taxon>Metazoa</taxon>
        <taxon>Chordata</taxon>
        <taxon>Craniata</taxon>
        <taxon>Vertebrata</taxon>
        <taxon>Euteleostomi</taxon>
        <taxon>Mammalia</taxon>
        <taxon>Eutheria</taxon>
        <taxon>Euarchontoglires</taxon>
        <taxon>Primates</taxon>
        <taxon>Haplorrhini</taxon>
        <taxon>Platyrrhini</taxon>
        <taxon>Cebidae</taxon>
        <taxon>Callitrichinae</taxon>
        <taxon>Saguinus</taxon>
    </lineage>
</organism>
<dbReference type="PANTHER" id="PTHR22803">
    <property type="entry name" value="MANNOSE, PHOSPHOLIPASE, LECTIN RECEPTOR RELATED"/>
    <property type="match status" value="1"/>
</dbReference>
<evidence type="ECO:0000313" key="3">
    <source>
        <dbReference type="EMBL" id="KAK2110917.1"/>
    </source>
</evidence>
<gene>
    <name evidence="3" type="primary">MRC2_3</name>
    <name evidence="3" type="ORF">P7K49_010663</name>
</gene>
<dbReference type="PROSITE" id="PS50041">
    <property type="entry name" value="C_TYPE_LECTIN_2"/>
    <property type="match status" value="1"/>
</dbReference>
<dbReference type="CDD" id="cd00037">
    <property type="entry name" value="CLECT"/>
    <property type="match status" value="2"/>
</dbReference>
<feature type="domain" description="C-type lectin" evidence="2">
    <location>
        <begin position="7"/>
        <end position="64"/>
    </location>
</feature>
<dbReference type="InterPro" id="IPR050111">
    <property type="entry name" value="C-type_lectin/snaclec_domain"/>
</dbReference>
<dbReference type="InterPro" id="IPR001304">
    <property type="entry name" value="C-type_lectin-like"/>
</dbReference>
<proteinExistence type="predicted"/>
<dbReference type="EMBL" id="JASSZA010000005">
    <property type="protein sequence ID" value="KAK2110917.1"/>
    <property type="molecule type" value="Genomic_DNA"/>
</dbReference>
<accession>A0ABQ9VRR9</accession>
<protein>
    <submittedName>
        <fullName evidence="3">C-type mannose receptor 2</fullName>
    </submittedName>
</protein>
<sequence>MYTWDGEYFWTALQDLNRTGSFRWLSGDEVMYTHWNRDQPGYSRGGCVALATGSSMGLWEVKNCTSFRARYICRQSLGTPVTPELPGPDPTPSLTGSCSQGWASDPKLRYCYKVFSSERLQDKKSWVQAQGACQELGAQLLSLASYEEEHFVANMLNKIFGY</sequence>
<evidence type="ECO:0000313" key="4">
    <source>
        <dbReference type="Proteomes" id="UP001266305"/>
    </source>
</evidence>
<dbReference type="Proteomes" id="UP001266305">
    <property type="component" value="Unassembled WGS sequence"/>
</dbReference>
<dbReference type="InterPro" id="IPR016186">
    <property type="entry name" value="C-type_lectin-like/link_sf"/>
</dbReference>
<dbReference type="Pfam" id="PF00059">
    <property type="entry name" value="Lectin_C"/>
    <property type="match status" value="1"/>
</dbReference>
<dbReference type="Gene3D" id="3.10.100.10">
    <property type="entry name" value="Mannose-Binding Protein A, subunit A"/>
    <property type="match status" value="2"/>
</dbReference>
<name>A0ABQ9VRR9_SAGOE</name>
<evidence type="ECO:0000256" key="1">
    <source>
        <dbReference type="ARBA" id="ARBA00022734"/>
    </source>
</evidence>
<dbReference type="SUPFAM" id="SSF56436">
    <property type="entry name" value="C-type lectin-like"/>
    <property type="match status" value="2"/>
</dbReference>